<dbReference type="EMBL" id="NTGA01000005">
    <property type="protein sequence ID" value="PAY24491.1"/>
    <property type="molecule type" value="Genomic_DNA"/>
</dbReference>
<dbReference type="AlphaFoldDB" id="A0A2A2WTK4"/>
<evidence type="ECO:0008006" key="5">
    <source>
        <dbReference type="Google" id="ProtNLM"/>
    </source>
</evidence>
<dbReference type="Proteomes" id="UP000218810">
    <property type="component" value="Unassembled WGS sequence"/>
</dbReference>
<evidence type="ECO:0000256" key="2">
    <source>
        <dbReference type="SAM" id="SignalP"/>
    </source>
</evidence>
<evidence type="ECO:0000313" key="3">
    <source>
        <dbReference type="EMBL" id="PAY24491.1"/>
    </source>
</evidence>
<feature type="region of interest" description="Disordered" evidence="1">
    <location>
        <begin position="39"/>
        <end position="59"/>
    </location>
</feature>
<feature type="region of interest" description="Disordered" evidence="1">
    <location>
        <begin position="164"/>
        <end position="189"/>
    </location>
</feature>
<proteinExistence type="predicted"/>
<evidence type="ECO:0000313" key="4">
    <source>
        <dbReference type="Proteomes" id="UP000218810"/>
    </source>
</evidence>
<gene>
    <name evidence="3" type="ORF">CEY15_03325</name>
</gene>
<feature type="chain" id="PRO_5013217537" description="Secreted protein" evidence="2">
    <location>
        <begin position="26"/>
        <end position="189"/>
    </location>
</feature>
<feature type="compositionally biased region" description="Low complexity" evidence="1">
    <location>
        <begin position="39"/>
        <end position="48"/>
    </location>
</feature>
<dbReference type="OrthoDB" id="4774837at2"/>
<name>A0A2A2WTK4_9ACTN</name>
<organism evidence="3 4">
    <name type="scientific">Dietzia natronolimnaea</name>
    <dbReference type="NCBI Taxonomy" id="161920"/>
    <lineage>
        <taxon>Bacteria</taxon>
        <taxon>Bacillati</taxon>
        <taxon>Actinomycetota</taxon>
        <taxon>Actinomycetes</taxon>
        <taxon>Mycobacteriales</taxon>
        <taxon>Dietziaceae</taxon>
        <taxon>Dietzia</taxon>
    </lineage>
</organism>
<feature type="signal peptide" evidence="2">
    <location>
        <begin position="1"/>
        <end position="25"/>
    </location>
</feature>
<sequence length="189" mass="17487">MTRSIACAGALAAALLVFSSGAATAQSADGLSSGALDSASLSGSAGTDTDGDTGGLGSAGELLPASVTGSLPGYTSGPVGSVASAACAVGTVAGAAANLAGIPLPPIGVVCMVVKPVAESVDFLSRGDVPGSVGAVIEGVPVVGGSLAGSVSTDSAVDAVEGSLGEERLGSISGSSVSPEPTPEVSAEN</sequence>
<comment type="caution">
    <text evidence="3">The sequence shown here is derived from an EMBL/GenBank/DDBJ whole genome shotgun (WGS) entry which is preliminary data.</text>
</comment>
<keyword evidence="2" id="KW-0732">Signal</keyword>
<evidence type="ECO:0000256" key="1">
    <source>
        <dbReference type="SAM" id="MobiDB-lite"/>
    </source>
</evidence>
<reference evidence="4" key="1">
    <citation type="submission" date="2017-09" db="EMBL/GenBank/DDBJ databases">
        <authorList>
            <person name="Zhang Y."/>
            <person name="Huang X."/>
            <person name="Liu J."/>
            <person name="Lu L."/>
            <person name="Peng K."/>
        </authorList>
    </citation>
    <scope>NUCLEOTIDE SEQUENCE [LARGE SCALE GENOMIC DNA]</scope>
    <source>
        <strain evidence="4">S-XJ-1</strain>
    </source>
</reference>
<keyword evidence="4" id="KW-1185">Reference proteome</keyword>
<accession>A0A2A2WTK4</accession>
<protein>
    <recommendedName>
        <fullName evidence="5">Secreted protein</fullName>
    </recommendedName>
</protein>
<feature type="compositionally biased region" description="Low complexity" evidence="1">
    <location>
        <begin position="173"/>
        <end position="189"/>
    </location>
</feature>
<dbReference type="RefSeq" id="WP_095717293.1">
    <property type="nucleotide sequence ID" value="NZ_NTGA01000005.1"/>
</dbReference>